<name>A0AAD6BYB0_9EURO</name>
<evidence type="ECO:0000313" key="6">
    <source>
        <dbReference type="Proteomes" id="UP001213681"/>
    </source>
</evidence>
<evidence type="ECO:0000313" key="5">
    <source>
        <dbReference type="EMBL" id="KAJ5439081.1"/>
    </source>
</evidence>
<dbReference type="GeneID" id="81603704"/>
<dbReference type="GO" id="GO:0004499">
    <property type="term" value="F:N,N-dimethylaniline monooxygenase activity"/>
    <property type="evidence" value="ECO:0007669"/>
    <property type="project" value="InterPro"/>
</dbReference>
<dbReference type="GO" id="GO:0050660">
    <property type="term" value="F:flavin adenine dinucleotide binding"/>
    <property type="evidence" value="ECO:0007669"/>
    <property type="project" value="InterPro"/>
</dbReference>
<evidence type="ECO:0000256" key="4">
    <source>
        <dbReference type="ARBA" id="ARBA00023002"/>
    </source>
</evidence>
<dbReference type="Gene3D" id="3.50.50.60">
    <property type="entry name" value="FAD/NAD(P)-binding domain"/>
    <property type="match status" value="3"/>
</dbReference>
<dbReference type="InterPro" id="IPR050775">
    <property type="entry name" value="FAD-binding_Monooxygenases"/>
</dbReference>
<evidence type="ECO:0008006" key="7">
    <source>
        <dbReference type="Google" id="ProtNLM"/>
    </source>
</evidence>
<evidence type="ECO:0000256" key="3">
    <source>
        <dbReference type="ARBA" id="ARBA00022857"/>
    </source>
</evidence>
<dbReference type="SUPFAM" id="SSF51905">
    <property type="entry name" value="FAD/NAD(P)-binding domain"/>
    <property type="match status" value="2"/>
</dbReference>
<dbReference type="Proteomes" id="UP001213681">
    <property type="component" value="Unassembled WGS sequence"/>
</dbReference>
<sequence length="540" mass="61012">MGSLDHTIHSKVDAIVVGAGFGGIYMCKKLVDQGLSVRLIEAASDIGGTWYWNRYPGAMSDTNSHLYRYSWDKEDLLKYPWSRTYLRQPEILKYLEHVVERHNLRQHMQFNTMMTGAEWNPETNTWTVQTSTGPNLEANYLVTGVGLLSKQNFPVYPGIDKYKGKLYHSGAWPKQYDFKGKRVGVLGNGSTGVQIITDIADYVKQLVCFQRTPQYVVPSGDKVATPEHRAEVNANYDAIWKQAKESAFAFGFEESTTPLMSVSKEERERVFEDAWQKGNGFRFMFGTFSDIVTSEEANEEAAKFIRSKIRGKVNDPEKARKLTPTDFYARRPLCDAGYYEKFNYDHVDIVDLKEAPITEFTEKGIKTADGIEHELDAIVFATGFDAVDGNYTSISIKGKNDETLKQRWADGATSYLGLSVPDFPNLFMILGPNGPFTNLPPSIETQVEFIEELIARSFGSSAETGSNRVIETTTKAEHDWTEMCDNISKDSLFRKADSWIFGANVPGKKKSVLFYFGGLGQYRQVLDAEVKSGYKGYHFY</sequence>
<keyword evidence="6" id="KW-1185">Reference proteome</keyword>
<dbReference type="EMBL" id="JAPVEA010000008">
    <property type="protein sequence ID" value="KAJ5439081.1"/>
    <property type="molecule type" value="Genomic_DNA"/>
</dbReference>
<keyword evidence="2" id="KW-0274">FAD</keyword>
<organism evidence="5 6">
    <name type="scientific">Penicillium daleae</name>
    <dbReference type="NCBI Taxonomy" id="63821"/>
    <lineage>
        <taxon>Eukaryota</taxon>
        <taxon>Fungi</taxon>
        <taxon>Dikarya</taxon>
        <taxon>Ascomycota</taxon>
        <taxon>Pezizomycotina</taxon>
        <taxon>Eurotiomycetes</taxon>
        <taxon>Eurotiomycetidae</taxon>
        <taxon>Eurotiales</taxon>
        <taxon>Aspergillaceae</taxon>
        <taxon>Penicillium</taxon>
    </lineage>
</organism>
<dbReference type="RefSeq" id="XP_056762310.1">
    <property type="nucleotide sequence ID" value="XM_056913461.1"/>
</dbReference>
<evidence type="ECO:0000256" key="2">
    <source>
        <dbReference type="ARBA" id="ARBA00022827"/>
    </source>
</evidence>
<proteinExistence type="predicted"/>
<accession>A0AAD6BYB0</accession>
<dbReference type="GO" id="GO:0050661">
    <property type="term" value="F:NADP binding"/>
    <property type="evidence" value="ECO:0007669"/>
    <property type="project" value="InterPro"/>
</dbReference>
<dbReference type="InterPro" id="IPR036188">
    <property type="entry name" value="FAD/NAD-bd_sf"/>
</dbReference>
<comment type="caution">
    <text evidence="5">The sequence shown here is derived from an EMBL/GenBank/DDBJ whole genome shotgun (WGS) entry which is preliminary data.</text>
</comment>
<gene>
    <name evidence="5" type="ORF">N7458_010079</name>
</gene>
<reference evidence="5" key="2">
    <citation type="journal article" date="2023" name="IMA Fungus">
        <title>Comparative genomic study of the Penicillium genus elucidates a diverse pangenome and 15 lateral gene transfer events.</title>
        <authorList>
            <person name="Petersen C."/>
            <person name="Sorensen T."/>
            <person name="Nielsen M.R."/>
            <person name="Sondergaard T.E."/>
            <person name="Sorensen J.L."/>
            <person name="Fitzpatrick D.A."/>
            <person name="Frisvad J.C."/>
            <person name="Nielsen K.L."/>
        </authorList>
    </citation>
    <scope>NUCLEOTIDE SEQUENCE</scope>
    <source>
        <strain evidence="5">IBT 16125</strain>
    </source>
</reference>
<dbReference type="AlphaFoldDB" id="A0AAD6BYB0"/>
<protein>
    <recommendedName>
        <fullName evidence="7">Cyclohexanone monooxygenase</fullName>
    </recommendedName>
</protein>
<keyword evidence="1" id="KW-0285">Flavoprotein</keyword>
<dbReference type="Pfam" id="PF00743">
    <property type="entry name" value="FMO-like"/>
    <property type="match status" value="1"/>
</dbReference>
<reference evidence="5" key="1">
    <citation type="submission" date="2022-12" db="EMBL/GenBank/DDBJ databases">
        <authorList>
            <person name="Petersen C."/>
        </authorList>
    </citation>
    <scope>NUCLEOTIDE SEQUENCE</scope>
    <source>
        <strain evidence="5">IBT 16125</strain>
    </source>
</reference>
<keyword evidence="4" id="KW-0560">Oxidoreductase</keyword>
<dbReference type="PANTHER" id="PTHR43098:SF5">
    <property type="entry name" value="DUAL-FUNCTIONAL MONOOXYGENASE_METHYLTRANSFERASE PSOF"/>
    <property type="match status" value="1"/>
</dbReference>
<keyword evidence="3" id="KW-0521">NADP</keyword>
<dbReference type="PANTHER" id="PTHR43098">
    <property type="entry name" value="L-ORNITHINE N(5)-MONOOXYGENASE-RELATED"/>
    <property type="match status" value="1"/>
</dbReference>
<evidence type="ECO:0000256" key="1">
    <source>
        <dbReference type="ARBA" id="ARBA00022630"/>
    </source>
</evidence>
<dbReference type="InterPro" id="IPR020946">
    <property type="entry name" value="Flavin_mOase-like"/>
</dbReference>